<dbReference type="InterPro" id="IPR025668">
    <property type="entry name" value="Tnp_DDE_dom"/>
</dbReference>
<feature type="domain" description="Transposase DDE" evidence="2">
    <location>
        <begin position="5"/>
        <end position="143"/>
    </location>
</feature>
<dbReference type="Pfam" id="PF13701">
    <property type="entry name" value="DDE_Tnp_1_4"/>
    <property type="match status" value="1"/>
</dbReference>
<evidence type="ECO:0000256" key="1">
    <source>
        <dbReference type="SAM" id="MobiDB-lite"/>
    </source>
</evidence>
<evidence type="ECO:0000313" key="3">
    <source>
        <dbReference type="EMBL" id="MDA0166024.1"/>
    </source>
</evidence>
<sequence>MRDGRRSTLKVSSDGAGSVSHAGSALLVGVAERTGLTRALSARLRPLRRRGGGHDPGRVLRDLAVVLADGGDCLSELATMSDQAALFGEVASRSTAFRVIDMIASDLGALDRLRAVHAIARARVWEQAGAPTALTIDLDAGADHRSFREGGHGRRVQRRLRVSPDARRRARDR</sequence>
<keyword evidence="4" id="KW-1185">Reference proteome</keyword>
<name>A0A9X3N060_9ACTN</name>
<evidence type="ECO:0000259" key="2">
    <source>
        <dbReference type="Pfam" id="PF13701"/>
    </source>
</evidence>
<feature type="compositionally biased region" description="Basic and acidic residues" evidence="1">
    <location>
        <begin position="162"/>
        <end position="173"/>
    </location>
</feature>
<gene>
    <name evidence="3" type="ORF">OM076_37515</name>
</gene>
<evidence type="ECO:0000313" key="4">
    <source>
        <dbReference type="Proteomes" id="UP001149140"/>
    </source>
</evidence>
<proteinExistence type="predicted"/>
<protein>
    <submittedName>
        <fullName evidence="3">Transposase</fullName>
    </submittedName>
</protein>
<dbReference type="RefSeq" id="WP_270045285.1">
    <property type="nucleotide sequence ID" value="NZ_JAPDOD010000056.1"/>
</dbReference>
<comment type="caution">
    <text evidence="3">The sequence shown here is derived from an EMBL/GenBank/DDBJ whole genome shotgun (WGS) entry which is preliminary data.</text>
</comment>
<dbReference type="EMBL" id="JAPDOD010000056">
    <property type="protein sequence ID" value="MDA0166024.1"/>
    <property type="molecule type" value="Genomic_DNA"/>
</dbReference>
<reference evidence="3" key="1">
    <citation type="submission" date="2022-10" db="EMBL/GenBank/DDBJ databases">
        <title>The WGS of Solirubrobacter ginsenosidimutans DSM 21036.</title>
        <authorList>
            <person name="Jiang Z."/>
        </authorList>
    </citation>
    <scope>NUCLEOTIDE SEQUENCE</scope>
    <source>
        <strain evidence="3">DSM 21036</strain>
    </source>
</reference>
<accession>A0A9X3N060</accession>
<dbReference type="Proteomes" id="UP001149140">
    <property type="component" value="Unassembled WGS sequence"/>
</dbReference>
<feature type="region of interest" description="Disordered" evidence="1">
    <location>
        <begin position="147"/>
        <end position="173"/>
    </location>
</feature>
<dbReference type="AlphaFoldDB" id="A0A9X3N060"/>
<organism evidence="3 4">
    <name type="scientific">Solirubrobacter ginsenosidimutans</name>
    <dbReference type="NCBI Taxonomy" id="490573"/>
    <lineage>
        <taxon>Bacteria</taxon>
        <taxon>Bacillati</taxon>
        <taxon>Actinomycetota</taxon>
        <taxon>Thermoleophilia</taxon>
        <taxon>Solirubrobacterales</taxon>
        <taxon>Solirubrobacteraceae</taxon>
        <taxon>Solirubrobacter</taxon>
    </lineage>
</organism>